<dbReference type="SMART" id="SM00830">
    <property type="entry name" value="CM_2"/>
    <property type="match status" value="1"/>
</dbReference>
<evidence type="ECO:0000313" key="5">
    <source>
        <dbReference type="Proteomes" id="UP001180487"/>
    </source>
</evidence>
<dbReference type="PANTHER" id="PTHR38041:SF1">
    <property type="entry name" value="CHORISMATE MUTASE"/>
    <property type="match status" value="1"/>
</dbReference>
<evidence type="ECO:0000313" key="4">
    <source>
        <dbReference type="EMBL" id="MDR7379731.1"/>
    </source>
</evidence>
<dbReference type="InterPro" id="IPR051331">
    <property type="entry name" value="Chorismate_mutase-related"/>
</dbReference>
<dbReference type="GO" id="GO:0043904">
    <property type="term" value="F:isochorismate pyruvate lyase activity"/>
    <property type="evidence" value="ECO:0007669"/>
    <property type="project" value="UniProtKB-EC"/>
</dbReference>
<keyword evidence="4" id="KW-0456">Lyase</keyword>
<dbReference type="PROSITE" id="PS51168">
    <property type="entry name" value="CHORISMATE_MUT_2"/>
    <property type="match status" value="1"/>
</dbReference>
<comment type="caution">
    <text evidence="4">The sequence shown here is derived from an EMBL/GenBank/DDBJ whole genome shotgun (WGS) entry which is preliminary data.</text>
</comment>
<dbReference type="Pfam" id="PF01817">
    <property type="entry name" value="CM_2"/>
    <property type="match status" value="1"/>
</dbReference>
<protein>
    <recommendedName>
        <fullName evidence="1">chorismate mutase</fullName>
        <ecNumber evidence="1">5.4.99.5</ecNumber>
    </recommendedName>
</protein>
<dbReference type="PANTHER" id="PTHR38041">
    <property type="entry name" value="CHORISMATE MUTASE"/>
    <property type="match status" value="1"/>
</dbReference>
<evidence type="ECO:0000256" key="2">
    <source>
        <dbReference type="ARBA" id="ARBA00023235"/>
    </source>
</evidence>
<dbReference type="RefSeq" id="WP_116606769.1">
    <property type="nucleotide sequence ID" value="NZ_JAVDXT010000005.1"/>
</dbReference>
<proteinExistence type="predicted"/>
<dbReference type="InterPro" id="IPR036263">
    <property type="entry name" value="Chorismate_II_sf"/>
</dbReference>
<dbReference type="SUPFAM" id="SSF48600">
    <property type="entry name" value="Chorismate mutase II"/>
    <property type="match status" value="1"/>
</dbReference>
<evidence type="ECO:0000256" key="1">
    <source>
        <dbReference type="ARBA" id="ARBA00012404"/>
    </source>
</evidence>
<reference evidence="4 5" key="1">
    <citation type="submission" date="2023-07" db="EMBL/GenBank/DDBJ databases">
        <title>Sorghum-associated microbial communities from plants grown in Nebraska, USA.</title>
        <authorList>
            <person name="Schachtman D."/>
        </authorList>
    </citation>
    <scope>NUCLEOTIDE SEQUENCE [LARGE SCALE GENOMIC DNA]</scope>
    <source>
        <strain evidence="4 5">BE313</strain>
    </source>
</reference>
<keyword evidence="4" id="KW-0670">Pyruvate</keyword>
<evidence type="ECO:0000259" key="3">
    <source>
        <dbReference type="PROSITE" id="PS51168"/>
    </source>
</evidence>
<dbReference type="Proteomes" id="UP001180487">
    <property type="component" value="Unassembled WGS sequence"/>
</dbReference>
<sequence length="107" mass="12080">MSESIPRAKHCNNMAEVRQHIDALDERIVALVAERSDYMTQAARIKQRADQIVDLERVEFIVARVKAQAARLGAPPEILEATYRAMIDASIVYEQRTFDKIHAGESA</sequence>
<dbReference type="InterPro" id="IPR002701">
    <property type="entry name" value="CM_II_prokaryot"/>
</dbReference>
<name>A0ABU2CEL2_9BURK</name>
<keyword evidence="2" id="KW-0413">Isomerase</keyword>
<dbReference type="InterPro" id="IPR036979">
    <property type="entry name" value="CM_dom_sf"/>
</dbReference>
<gene>
    <name evidence="4" type="ORF">J2X19_004427</name>
</gene>
<dbReference type="EMBL" id="JAVDXT010000005">
    <property type="protein sequence ID" value="MDR7379731.1"/>
    <property type="molecule type" value="Genomic_DNA"/>
</dbReference>
<feature type="domain" description="Chorismate mutase" evidence="3">
    <location>
        <begin position="8"/>
        <end position="98"/>
    </location>
</feature>
<keyword evidence="5" id="KW-1185">Reference proteome</keyword>
<dbReference type="Gene3D" id="1.20.59.10">
    <property type="entry name" value="Chorismate mutase"/>
    <property type="match status" value="1"/>
</dbReference>
<organism evidence="4 5">
    <name type="scientific">Rhodoferax ferrireducens</name>
    <dbReference type="NCBI Taxonomy" id="192843"/>
    <lineage>
        <taxon>Bacteria</taxon>
        <taxon>Pseudomonadati</taxon>
        <taxon>Pseudomonadota</taxon>
        <taxon>Betaproteobacteria</taxon>
        <taxon>Burkholderiales</taxon>
        <taxon>Comamonadaceae</taxon>
        <taxon>Rhodoferax</taxon>
    </lineage>
</organism>
<dbReference type="EC" id="5.4.99.5" evidence="1"/>
<accession>A0ABU2CEL2</accession>